<dbReference type="EMBL" id="SEYY01000597">
    <property type="protein sequence ID" value="KAB7506875.1"/>
    <property type="molecule type" value="Genomic_DNA"/>
</dbReference>
<evidence type="ECO:0000313" key="2">
    <source>
        <dbReference type="EMBL" id="KAB7506875.1"/>
    </source>
</evidence>
<protein>
    <submittedName>
        <fullName evidence="2">Uncharacterized protein</fullName>
    </submittedName>
</protein>
<comment type="caution">
    <text evidence="2">The sequence shown here is derived from an EMBL/GenBank/DDBJ whole genome shotgun (WGS) entry which is preliminary data.</text>
</comment>
<reference evidence="2 3" key="1">
    <citation type="journal article" date="2019" name="PLoS Biol.">
        <title>Sex chromosomes control vertical transmission of feminizing Wolbachia symbionts in an isopod.</title>
        <authorList>
            <person name="Becking T."/>
            <person name="Chebbi M.A."/>
            <person name="Giraud I."/>
            <person name="Moumen B."/>
            <person name="Laverre T."/>
            <person name="Caubet Y."/>
            <person name="Peccoud J."/>
            <person name="Gilbert C."/>
            <person name="Cordaux R."/>
        </authorList>
    </citation>
    <scope>NUCLEOTIDE SEQUENCE [LARGE SCALE GENOMIC DNA]</scope>
    <source>
        <strain evidence="2">ANa2</strain>
        <tissue evidence="2">Whole body excluding digestive tract and cuticle</tissue>
    </source>
</reference>
<dbReference type="Proteomes" id="UP000326759">
    <property type="component" value="Unassembled WGS sequence"/>
</dbReference>
<organism evidence="2 3">
    <name type="scientific">Armadillidium nasatum</name>
    <dbReference type="NCBI Taxonomy" id="96803"/>
    <lineage>
        <taxon>Eukaryota</taxon>
        <taxon>Metazoa</taxon>
        <taxon>Ecdysozoa</taxon>
        <taxon>Arthropoda</taxon>
        <taxon>Crustacea</taxon>
        <taxon>Multicrustacea</taxon>
        <taxon>Malacostraca</taxon>
        <taxon>Eumalacostraca</taxon>
        <taxon>Peracarida</taxon>
        <taxon>Isopoda</taxon>
        <taxon>Oniscidea</taxon>
        <taxon>Crinocheta</taxon>
        <taxon>Armadillidiidae</taxon>
        <taxon>Armadillidium</taxon>
    </lineage>
</organism>
<evidence type="ECO:0000313" key="3">
    <source>
        <dbReference type="Proteomes" id="UP000326759"/>
    </source>
</evidence>
<evidence type="ECO:0000256" key="1">
    <source>
        <dbReference type="SAM" id="SignalP"/>
    </source>
</evidence>
<accession>A0A5N5TL33</accession>
<sequence length="129" mass="15373">MHLLLVNIVIQFSLPSFSPALADYLQAKTITWFQKTELNKNGAIKRWRKLFSLHTQMYIRMKELKQVIRGQDLLSGLYLILQIEEENKSLVKKEKYLYVKLHLLMKHSIFCRLYLQNCGNVLSKKRRFS</sequence>
<feature type="chain" id="PRO_5024271684" evidence="1">
    <location>
        <begin position="23"/>
        <end position="129"/>
    </location>
</feature>
<gene>
    <name evidence="2" type="ORF">Anas_00240</name>
</gene>
<feature type="signal peptide" evidence="1">
    <location>
        <begin position="1"/>
        <end position="22"/>
    </location>
</feature>
<dbReference type="AlphaFoldDB" id="A0A5N5TL33"/>
<keyword evidence="3" id="KW-1185">Reference proteome</keyword>
<keyword evidence="1" id="KW-0732">Signal</keyword>
<name>A0A5N5TL33_9CRUS</name>
<proteinExistence type="predicted"/>